<keyword evidence="2" id="KW-1185">Reference proteome</keyword>
<evidence type="ECO:0000313" key="2">
    <source>
        <dbReference type="Proteomes" id="UP000499080"/>
    </source>
</evidence>
<evidence type="ECO:0000313" key="1">
    <source>
        <dbReference type="EMBL" id="GBN19718.1"/>
    </source>
</evidence>
<protein>
    <submittedName>
        <fullName evidence="1">Uncharacterized protein</fullName>
    </submittedName>
</protein>
<sequence>MEQSSHVHFDLKPSHHSYELSEDESIGYSRQVLQESMDRDRGERAFLQTHPKTQLDITLRVFDECRQHDTTVVFGNLGRHPLLLTYFLDYGFTARESVGVVSEWNTDSPYQVETPPPVLDFLFLIEPYFGCSVLKPHNVHHLVVLTSHLVLDLPTCHMTQLHLAPPVDPTPFCSQSWKAINPPVFHDGRVNHLPPKVRVHLDVTDAKSAHEAYLRVLTGRELAGNRLTTVQLSPRDHRRIHKNIEKLREKVCSLGWQEEWIADVYLNFFKNTVHPFTILQRPSNNAEPESVWFVSHGDRRPEGD</sequence>
<dbReference type="AlphaFoldDB" id="A0A4Y2LY20"/>
<comment type="caution">
    <text evidence="1">The sequence shown here is derived from an EMBL/GenBank/DDBJ whole genome shotgun (WGS) entry which is preliminary data.</text>
</comment>
<organism evidence="1 2">
    <name type="scientific">Araneus ventricosus</name>
    <name type="common">Orbweaver spider</name>
    <name type="synonym">Epeira ventricosa</name>
    <dbReference type="NCBI Taxonomy" id="182803"/>
    <lineage>
        <taxon>Eukaryota</taxon>
        <taxon>Metazoa</taxon>
        <taxon>Ecdysozoa</taxon>
        <taxon>Arthropoda</taxon>
        <taxon>Chelicerata</taxon>
        <taxon>Arachnida</taxon>
        <taxon>Araneae</taxon>
        <taxon>Araneomorphae</taxon>
        <taxon>Entelegynae</taxon>
        <taxon>Araneoidea</taxon>
        <taxon>Araneidae</taxon>
        <taxon>Araneus</taxon>
    </lineage>
</organism>
<name>A0A4Y2LY20_ARAVE</name>
<dbReference type="OrthoDB" id="6432029at2759"/>
<dbReference type="EMBL" id="BGPR01006520">
    <property type="protein sequence ID" value="GBN19718.1"/>
    <property type="molecule type" value="Genomic_DNA"/>
</dbReference>
<reference evidence="1 2" key="1">
    <citation type="journal article" date="2019" name="Sci. Rep.">
        <title>Orb-weaving spider Araneus ventricosus genome elucidates the spidroin gene catalogue.</title>
        <authorList>
            <person name="Kono N."/>
            <person name="Nakamura H."/>
            <person name="Ohtoshi R."/>
            <person name="Moran D.A.P."/>
            <person name="Shinohara A."/>
            <person name="Yoshida Y."/>
            <person name="Fujiwara M."/>
            <person name="Mori M."/>
            <person name="Tomita M."/>
            <person name="Arakawa K."/>
        </authorList>
    </citation>
    <scope>NUCLEOTIDE SEQUENCE [LARGE SCALE GENOMIC DNA]</scope>
</reference>
<dbReference type="Proteomes" id="UP000499080">
    <property type="component" value="Unassembled WGS sequence"/>
</dbReference>
<gene>
    <name evidence="1" type="ORF">AVEN_261797_1</name>
</gene>
<proteinExistence type="predicted"/>
<accession>A0A4Y2LY20</accession>